<dbReference type="Pfam" id="PF08449">
    <property type="entry name" value="UAA"/>
    <property type="match status" value="1"/>
</dbReference>
<keyword evidence="4 7" id="KW-0812">Transmembrane</keyword>
<dbReference type="EMBL" id="SSOP01000225">
    <property type="protein sequence ID" value="KAB5589827.1"/>
    <property type="molecule type" value="Genomic_DNA"/>
</dbReference>
<dbReference type="SUPFAM" id="SSF103481">
    <property type="entry name" value="Multidrug resistance efflux transporter EmrE"/>
    <property type="match status" value="1"/>
</dbReference>
<name>A0A5N5QET3_9AGAM</name>
<dbReference type="PANTHER" id="PTHR10778:SF4">
    <property type="entry name" value="NUCLEOTIDE SUGAR TRANSPORTER SLC35B4"/>
    <property type="match status" value="1"/>
</dbReference>
<protein>
    <submittedName>
        <fullName evidence="8">UDP-N-acetylglucosamine transporter YEA4</fullName>
    </submittedName>
</protein>
<proteinExistence type="predicted"/>
<organism evidence="8 9">
    <name type="scientific">Ceratobasidium theobromae</name>
    <dbReference type="NCBI Taxonomy" id="1582974"/>
    <lineage>
        <taxon>Eukaryota</taxon>
        <taxon>Fungi</taxon>
        <taxon>Dikarya</taxon>
        <taxon>Basidiomycota</taxon>
        <taxon>Agaricomycotina</taxon>
        <taxon>Agaricomycetes</taxon>
        <taxon>Cantharellales</taxon>
        <taxon>Ceratobasidiaceae</taxon>
        <taxon>Ceratobasidium</taxon>
    </lineage>
</organism>
<dbReference type="InterPro" id="IPR037185">
    <property type="entry name" value="EmrE-like"/>
</dbReference>
<dbReference type="PANTHER" id="PTHR10778">
    <property type="entry name" value="SOLUTE CARRIER FAMILY 35 MEMBER B"/>
    <property type="match status" value="1"/>
</dbReference>
<keyword evidence="3" id="KW-0762">Sugar transport</keyword>
<evidence type="ECO:0000256" key="3">
    <source>
        <dbReference type="ARBA" id="ARBA00022597"/>
    </source>
</evidence>
<feature type="transmembrane region" description="Helical" evidence="7">
    <location>
        <begin position="225"/>
        <end position="245"/>
    </location>
</feature>
<evidence type="ECO:0000256" key="1">
    <source>
        <dbReference type="ARBA" id="ARBA00004127"/>
    </source>
</evidence>
<sequence>MQGHLSTSYISPRLRTDRQLDTPSQAMKGSRVSMPRISIPLAPGLFDFAVAISLVFGGCCTNAWTLEQVLNETPSIGTTLSFLQMVFITLQSLPSVIQWTHPRWSMIPLPSLKPRQIPLSVWQVVSLGLVGRTHMWLPRALQVVLVSAISVLNNLTFRYKLPLSIQIVLRSAGLIVSMILGFAFSSKQYNRNQLLAAIMVTAGVVTTTTSKSPVSTSSQTDTREYILGIVCLALSLLGSGLLGLFQERAFAKYGPHWKEGVFYNHAMSIPILLFMWSEIADGWRSLATSSFSGHKGLFGASTLHAVLALNVVTQAVCVSSVNNLTSQVTSVTTNLVLTARKAASLCLSVWWFGSGVSAHLAVGATLVFTGTVLYAQASAPASKSKTD</sequence>
<dbReference type="GO" id="GO:0005789">
    <property type="term" value="C:endoplasmic reticulum membrane"/>
    <property type="evidence" value="ECO:0007669"/>
    <property type="project" value="TreeGrafter"/>
</dbReference>
<dbReference type="GO" id="GO:0005464">
    <property type="term" value="F:UDP-xylose transmembrane transporter activity"/>
    <property type="evidence" value="ECO:0007669"/>
    <property type="project" value="TreeGrafter"/>
</dbReference>
<evidence type="ECO:0000256" key="5">
    <source>
        <dbReference type="ARBA" id="ARBA00022989"/>
    </source>
</evidence>
<evidence type="ECO:0000313" key="8">
    <source>
        <dbReference type="EMBL" id="KAB5589827.1"/>
    </source>
</evidence>
<evidence type="ECO:0000256" key="6">
    <source>
        <dbReference type="ARBA" id="ARBA00023136"/>
    </source>
</evidence>
<accession>A0A5N5QET3</accession>
<dbReference type="InterPro" id="IPR013657">
    <property type="entry name" value="SCL35B1-4/HUT1"/>
</dbReference>
<feature type="transmembrane region" description="Helical" evidence="7">
    <location>
        <begin position="163"/>
        <end position="182"/>
    </location>
</feature>
<feature type="transmembrane region" description="Helical" evidence="7">
    <location>
        <begin position="349"/>
        <end position="375"/>
    </location>
</feature>
<dbReference type="OrthoDB" id="999962at2759"/>
<keyword evidence="2" id="KW-0813">Transport</keyword>
<comment type="caution">
    <text evidence="8">The sequence shown here is derived from an EMBL/GenBank/DDBJ whole genome shotgun (WGS) entry which is preliminary data.</text>
</comment>
<evidence type="ECO:0000256" key="2">
    <source>
        <dbReference type="ARBA" id="ARBA00022448"/>
    </source>
</evidence>
<gene>
    <name evidence="8" type="ORF">CTheo_6729</name>
</gene>
<reference evidence="8 9" key="1">
    <citation type="journal article" date="2019" name="Fungal Biol. Biotechnol.">
        <title>Draft genome sequence of fastidious pathogen Ceratobasidium theobromae, which causes vascular-streak dieback in Theobroma cacao.</title>
        <authorList>
            <person name="Ali S.S."/>
            <person name="Asman A."/>
            <person name="Shao J."/>
            <person name="Firmansyah A.P."/>
            <person name="Susilo A.W."/>
            <person name="Rosmana A."/>
            <person name="McMahon P."/>
            <person name="Junaid M."/>
            <person name="Guest D."/>
            <person name="Kheng T.Y."/>
            <person name="Meinhardt L.W."/>
            <person name="Bailey B.A."/>
        </authorList>
    </citation>
    <scope>NUCLEOTIDE SEQUENCE [LARGE SCALE GENOMIC DNA]</scope>
    <source>
        <strain evidence="8 9">CT2</strain>
    </source>
</reference>
<dbReference type="Proteomes" id="UP000383932">
    <property type="component" value="Unassembled WGS sequence"/>
</dbReference>
<comment type="subcellular location">
    <subcellularLocation>
        <location evidence="1">Endomembrane system</location>
        <topology evidence="1">Multi-pass membrane protein</topology>
    </subcellularLocation>
</comment>
<keyword evidence="5 7" id="KW-1133">Transmembrane helix</keyword>
<dbReference type="GO" id="GO:0005462">
    <property type="term" value="F:UDP-N-acetylglucosamine transmembrane transporter activity"/>
    <property type="evidence" value="ECO:0007669"/>
    <property type="project" value="TreeGrafter"/>
</dbReference>
<dbReference type="GO" id="GO:0000139">
    <property type="term" value="C:Golgi membrane"/>
    <property type="evidence" value="ECO:0007669"/>
    <property type="project" value="TreeGrafter"/>
</dbReference>
<keyword evidence="9" id="KW-1185">Reference proteome</keyword>
<dbReference type="AlphaFoldDB" id="A0A5N5QET3"/>
<keyword evidence="6 7" id="KW-0472">Membrane</keyword>
<evidence type="ECO:0000256" key="7">
    <source>
        <dbReference type="SAM" id="Phobius"/>
    </source>
</evidence>
<evidence type="ECO:0000256" key="4">
    <source>
        <dbReference type="ARBA" id="ARBA00022692"/>
    </source>
</evidence>
<evidence type="ECO:0000313" key="9">
    <source>
        <dbReference type="Proteomes" id="UP000383932"/>
    </source>
</evidence>
<feature type="transmembrane region" description="Helical" evidence="7">
    <location>
        <begin position="194"/>
        <end position="213"/>
    </location>
</feature>